<dbReference type="AlphaFoldDB" id="A0A6M1LKJ5"/>
<keyword evidence="2" id="KW-1185">Reference proteome</keyword>
<dbReference type="EMBL" id="JAAIKB010000003">
    <property type="protein sequence ID" value="NGM20334.1"/>
    <property type="molecule type" value="Genomic_DNA"/>
</dbReference>
<reference evidence="1 2" key="1">
    <citation type="submission" date="2020-02" db="EMBL/GenBank/DDBJ databases">
        <authorList>
            <person name="Kim H.M."/>
            <person name="Jeon C.O."/>
        </authorList>
    </citation>
    <scope>NUCLEOTIDE SEQUENCE [LARGE SCALE GENOMIC DNA]</scope>
    <source>
        <strain evidence="1 2">PeD5</strain>
    </source>
</reference>
<accession>A0A6M1LKJ5</accession>
<reference evidence="1 2" key="2">
    <citation type="submission" date="2020-03" db="EMBL/GenBank/DDBJ databases">
        <title>Roseomonas stagni sp. nov., isolated from pond water in Japan.</title>
        <authorList>
            <person name="Furuhata K."/>
            <person name="Miyamoto H."/>
            <person name="Goto K."/>
        </authorList>
    </citation>
    <scope>NUCLEOTIDE SEQUENCE [LARGE SCALE GENOMIC DNA]</scope>
    <source>
        <strain evidence="1 2">PeD5</strain>
    </source>
</reference>
<name>A0A6M1LKJ5_9PROT</name>
<gene>
    <name evidence="1" type="ORF">G3576_09935</name>
</gene>
<protein>
    <submittedName>
        <fullName evidence="1">Uncharacterized protein</fullName>
    </submittedName>
</protein>
<organism evidence="1 2">
    <name type="scientific">Falsiroseomonas algicola</name>
    <dbReference type="NCBI Taxonomy" id="2716930"/>
    <lineage>
        <taxon>Bacteria</taxon>
        <taxon>Pseudomonadati</taxon>
        <taxon>Pseudomonadota</taxon>
        <taxon>Alphaproteobacteria</taxon>
        <taxon>Acetobacterales</taxon>
        <taxon>Roseomonadaceae</taxon>
        <taxon>Falsiroseomonas</taxon>
    </lineage>
</organism>
<comment type="caution">
    <text evidence="1">The sequence shown here is derived from an EMBL/GenBank/DDBJ whole genome shotgun (WGS) entry which is preliminary data.</text>
</comment>
<dbReference type="RefSeq" id="WP_164694234.1">
    <property type="nucleotide sequence ID" value="NZ_JAAIKB010000003.1"/>
</dbReference>
<proteinExistence type="predicted"/>
<sequence>MIESRPIDIDGRFVGVAVNASLSWHFVAIDPVLDDLHGTHFASAEEAARVARLVLARASRRPH</sequence>
<dbReference type="Proteomes" id="UP000475385">
    <property type="component" value="Unassembled WGS sequence"/>
</dbReference>
<evidence type="ECO:0000313" key="1">
    <source>
        <dbReference type="EMBL" id="NGM20334.1"/>
    </source>
</evidence>
<evidence type="ECO:0000313" key="2">
    <source>
        <dbReference type="Proteomes" id="UP000475385"/>
    </source>
</evidence>